<dbReference type="PIRSF" id="PIRSF021697">
    <property type="entry name" value="UCP021697"/>
    <property type="match status" value="1"/>
</dbReference>
<dbReference type="EMBL" id="LQOJ01000069">
    <property type="protein sequence ID" value="ORU97275.1"/>
    <property type="molecule type" value="Genomic_DNA"/>
</dbReference>
<keyword evidence="3" id="KW-0812">Transmembrane</keyword>
<keyword evidence="8" id="KW-1185">Reference proteome</keyword>
<sequence>MSRPYGDWLSGTNLPDSAAGHSEFPGQRLGLPRSGAGSIAGMGRRIAAMLADWMIAYGLAGLAVGVGLISREQLLYSPVGPSLIMGIWLLLGAVSVRLYGFSPGQLLLGMRVASIDNRQQVGIGRALARGVLVGLVVPALFTDSDGRGIQDRVTGTAVVRR</sequence>
<evidence type="ECO:0000256" key="1">
    <source>
        <dbReference type="ARBA" id="ARBA00004651"/>
    </source>
</evidence>
<dbReference type="OrthoDB" id="5187110at2"/>
<evidence type="ECO:0000256" key="3">
    <source>
        <dbReference type="ARBA" id="ARBA00022692"/>
    </source>
</evidence>
<dbReference type="PANTHER" id="PTHR36115:SF6">
    <property type="entry name" value="PROLINE-RICH ANTIGEN HOMOLOG"/>
    <property type="match status" value="1"/>
</dbReference>
<dbReference type="GO" id="GO:0005886">
    <property type="term" value="C:plasma membrane"/>
    <property type="evidence" value="ECO:0007669"/>
    <property type="project" value="UniProtKB-SubCell"/>
</dbReference>
<comment type="subcellular location">
    <subcellularLocation>
        <location evidence="1">Cell membrane</location>
        <topology evidence="1">Multi-pass membrane protein</topology>
    </subcellularLocation>
</comment>
<protein>
    <submittedName>
        <fullName evidence="7">Transporter</fullName>
    </submittedName>
</protein>
<evidence type="ECO:0000259" key="6">
    <source>
        <dbReference type="Pfam" id="PF06271"/>
    </source>
</evidence>
<gene>
    <name evidence="7" type="ORF">AWC04_18525</name>
</gene>
<keyword evidence="4" id="KW-1133">Transmembrane helix</keyword>
<organism evidence="7 8">
    <name type="scientific">Mycolicibacterium fallax</name>
    <name type="common">Mycobacterium fallax</name>
    <dbReference type="NCBI Taxonomy" id="1793"/>
    <lineage>
        <taxon>Bacteria</taxon>
        <taxon>Bacillati</taxon>
        <taxon>Actinomycetota</taxon>
        <taxon>Actinomycetes</taxon>
        <taxon>Mycobacteriales</taxon>
        <taxon>Mycobacteriaceae</taxon>
        <taxon>Mycolicibacterium</taxon>
    </lineage>
</organism>
<comment type="caution">
    <text evidence="7">The sequence shown here is derived from an EMBL/GenBank/DDBJ whole genome shotgun (WGS) entry which is preliminary data.</text>
</comment>
<feature type="domain" description="RDD" evidence="6">
    <location>
        <begin position="40"/>
        <end position="136"/>
    </location>
</feature>
<name>A0A1X1R0E3_MYCFA</name>
<dbReference type="AlphaFoldDB" id="A0A1X1R0E3"/>
<evidence type="ECO:0000313" key="7">
    <source>
        <dbReference type="EMBL" id="ORU97275.1"/>
    </source>
</evidence>
<evidence type="ECO:0000256" key="2">
    <source>
        <dbReference type="ARBA" id="ARBA00022475"/>
    </source>
</evidence>
<dbReference type="Pfam" id="PF06271">
    <property type="entry name" value="RDD"/>
    <property type="match status" value="1"/>
</dbReference>
<evidence type="ECO:0000256" key="4">
    <source>
        <dbReference type="ARBA" id="ARBA00022989"/>
    </source>
</evidence>
<accession>A0A1X1R0E3</accession>
<proteinExistence type="predicted"/>
<keyword evidence="5" id="KW-0472">Membrane</keyword>
<reference evidence="7 8" key="1">
    <citation type="submission" date="2016-01" db="EMBL/GenBank/DDBJ databases">
        <title>The new phylogeny of the genus Mycobacterium.</title>
        <authorList>
            <person name="Tarcisio F."/>
            <person name="Conor M."/>
            <person name="Antonella G."/>
            <person name="Elisabetta G."/>
            <person name="Giulia F.S."/>
            <person name="Sara T."/>
            <person name="Anna F."/>
            <person name="Clotilde B."/>
            <person name="Roberto B."/>
            <person name="Veronica D.S."/>
            <person name="Fabio R."/>
            <person name="Monica P."/>
            <person name="Olivier J."/>
            <person name="Enrico T."/>
            <person name="Nicola S."/>
        </authorList>
    </citation>
    <scope>NUCLEOTIDE SEQUENCE [LARGE SCALE GENOMIC DNA]</scope>
    <source>
        <strain evidence="7 8">DSM 44179</strain>
    </source>
</reference>
<evidence type="ECO:0000313" key="8">
    <source>
        <dbReference type="Proteomes" id="UP000193484"/>
    </source>
</evidence>
<dbReference type="STRING" id="1793.AWC04_18525"/>
<dbReference type="InterPro" id="IPR051791">
    <property type="entry name" value="Pra-immunoreactive"/>
</dbReference>
<keyword evidence="2" id="KW-1003">Cell membrane</keyword>
<dbReference type="RefSeq" id="WP_085100221.1">
    <property type="nucleotide sequence ID" value="NZ_AP022603.1"/>
</dbReference>
<dbReference type="InterPro" id="IPR016795">
    <property type="entry name" value="UCP021697"/>
</dbReference>
<dbReference type="Proteomes" id="UP000193484">
    <property type="component" value="Unassembled WGS sequence"/>
</dbReference>
<dbReference type="PANTHER" id="PTHR36115">
    <property type="entry name" value="PROLINE-RICH ANTIGEN HOMOLOG-RELATED"/>
    <property type="match status" value="1"/>
</dbReference>
<evidence type="ECO:0000256" key="5">
    <source>
        <dbReference type="ARBA" id="ARBA00023136"/>
    </source>
</evidence>
<dbReference type="InterPro" id="IPR010432">
    <property type="entry name" value="RDD"/>
</dbReference>